<sequence>MYFHCLVQVYPSDMNITSSTTSKCAFIKYDDDRAVEVGQHLTNTVLIDRAIVCAPFLQSTIPDEATFINSGGPVTAGQRQLPPHVTNKVQELEDGSSVLLTADPQMEALGLPAYPPLPGNTDLAKVEEIRRTIYVGNLPKGVDGQAVLDFFNSFVGEGFVIGSWNIFYNGIISSIQHSRVAIIKPQAKSADQALEEVEEAIRMGKTLKVIEKARLIKRETRRRAR</sequence>
<keyword evidence="2" id="KW-1185">Reference proteome</keyword>
<evidence type="ECO:0000313" key="2">
    <source>
        <dbReference type="Proteomes" id="UP000054047"/>
    </source>
</evidence>
<dbReference type="AlphaFoldDB" id="A0A0C2GDM7"/>
<dbReference type="InterPro" id="IPR035979">
    <property type="entry name" value="RBD_domain_sf"/>
</dbReference>
<dbReference type="Proteomes" id="UP000054047">
    <property type="component" value="Unassembled WGS sequence"/>
</dbReference>
<proteinExistence type="predicted"/>
<protein>
    <recommendedName>
        <fullName evidence="3">RRM domain-containing protein</fullName>
    </recommendedName>
</protein>
<reference evidence="1 2" key="1">
    <citation type="submission" date="2013-12" db="EMBL/GenBank/DDBJ databases">
        <title>Draft genome of the parsitic nematode Ancylostoma duodenale.</title>
        <authorList>
            <person name="Mitreva M."/>
        </authorList>
    </citation>
    <scope>NUCLEOTIDE SEQUENCE [LARGE SCALE GENOMIC DNA]</scope>
    <source>
        <strain evidence="1 2">Zhejiang</strain>
    </source>
</reference>
<dbReference type="SUPFAM" id="SSF54928">
    <property type="entry name" value="RNA-binding domain, RBD"/>
    <property type="match status" value="1"/>
</dbReference>
<organism evidence="1 2">
    <name type="scientific">Ancylostoma duodenale</name>
    <dbReference type="NCBI Taxonomy" id="51022"/>
    <lineage>
        <taxon>Eukaryota</taxon>
        <taxon>Metazoa</taxon>
        <taxon>Ecdysozoa</taxon>
        <taxon>Nematoda</taxon>
        <taxon>Chromadorea</taxon>
        <taxon>Rhabditida</taxon>
        <taxon>Rhabditina</taxon>
        <taxon>Rhabditomorpha</taxon>
        <taxon>Strongyloidea</taxon>
        <taxon>Ancylostomatidae</taxon>
        <taxon>Ancylostomatinae</taxon>
        <taxon>Ancylostoma</taxon>
    </lineage>
</organism>
<accession>A0A0C2GDM7</accession>
<evidence type="ECO:0000313" key="1">
    <source>
        <dbReference type="EMBL" id="KIH55211.1"/>
    </source>
</evidence>
<dbReference type="GO" id="GO:0003676">
    <property type="term" value="F:nucleic acid binding"/>
    <property type="evidence" value="ECO:0007669"/>
    <property type="project" value="InterPro"/>
</dbReference>
<dbReference type="OrthoDB" id="7763451at2759"/>
<gene>
    <name evidence="1" type="ORF">ANCDUO_14637</name>
</gene>
<name>A0A0C2GDM7_9BILA</name>
<evidence type="ECO:0008006" key="3">
    <source>
        <dbReference type="Google" id="ProtNLM"/>
    </source>
</evidence>
<dbReference type="EMBL" id="KN737732">
    <property type="protein sequence ID" value="KIH55211.1"/>
    <property type="molecule type" value="Genomic_DNA"/>
</dbReference>